<dbReference type="SUPFAM" id="SSF64182">
    <property type="entry name" value="DHH phosphoesterases"/>
    <property type="match status" value="1"/>
</dbReference>
<protein>
    <recommendedName>
        <fullName evidence="4">DDH domain-containing protein</fullName>
    </recommendedName>
</protein>
<accession>A0A2H0WYC1</accession>
<dbReference type="PANTHER" id="PTHR47618">
    <property type="entry name" value="BIFUNCTIONAL OLIGORIBONUCLEASE AND PAP PHOSPHATASE NRNA"/>
    <property type="match status" value="1"/>
</dbReference>
<evidence type="ECO:0000313" key="2">
    <source>
        <dbReference type="EMBL" id="PIS17605.1"/>
    </source>
</evidence>
<dbReference type="EMBL" id="PEYY01000138">
    <property type="protein sequence ID" value="PIS17605.1"/>
    <property type="molecule type" value="Genomic_DNA"/>
</dbReference>
<proteinExistence type="predicted"/>
<evidence type="ECO:0008006" key="4">
    <source>
        <dbReference type="Google" id="ProtNLM"/>
    </source>
</evidence>
<dbReference type="InterPro" id="IPR038763">
    <property type="entry name" value="DHH_sf"/>
</dbReference>
<dbReference type="PANTHER" id="PTHR47618:SF1">
    <property type="entry name" value="BIFUNCTIONAL OLIGORIBONUCLEASE AND PAP PHOSPHATASE NRNA"/>
    <property type="match status" value="1"/>
</dbReference>
<dbReference type="InterPro" id="IPR051319">
    <property type="entry name" value="Oligoribo/pAp-PDE_c-di-AMP_PDE"/>
</dbReference>
<reference evidence="3" key="1">
    <citation type="submission" date="2017-09" db="EMBL/GenBank/DDBJ databases">
        <title>Depth-based differentiation of microbial function through sediment-hosted aquifers and enrichment of novel symbionts in the deep terrestrial subsurface.</title>
        <authorList>
            <person name="Probst A.J."/>
            <person name="Ladd B."/>
            <person name="Jarett J.K."/>
            <person name="Geller-Mcgrath D.E."/>
            <person name="Sieber C.M.K."/>
            <person name="Emerson J.B."/>
            <person name="Anantharaman K."/>
            <person name="Thomas B.C."/>
            <person name="Malmstrom R."/>
            <person name="Stieglmeier M."/>
            <person name="Klingl A."/>
            <person name="Woyke T."/>
            <person name="Ryan C.M."/>
            <person name="Banfield J.F."/>
        </authorList>
    </citation>
    <scope>NUCLEOTIDE SEQUENCE [LARGE SCALE GENOMIC DNA]</scope>
</reference>
<sequence>MNDQLQTLKTKLGTAQSVLLTIPQNPTQDIVAATLALYLSLKESGKAVSLVASSAPVVRDSHLVGLDKITLDVGGTNLVITLDVPENAIDKVTSNTEGGHLNLIINPAKGVSPLTSDNIKFSYSGAAADLVIVLGAADLKDIGALAEKENELFAKERLVNLSNQVGSFGELNITDPSSSNSELVTALLKELALPLDVDIANNLMQGIESATSGLSSPNMTADTFEALAILYRTGARRTLAAEAGAKEAVIMHNMPIIDHGAPTVSTMSHEPSTIDQPKSDWMKPKIFKGGTPTQ</sequence>
<name>A0A2H0WYC1_9BACT</name>
<gene>
    <name evidence="2" type="ORF">COT54_03770</name>
</gene>
<dbReference type="Proteomes" id="UP000229574">
    <property type="component" value="Unassembled WGS sequence"/>
</dbReference>
<comment type="caution">
    <text evidence="2">The sequence shown here is derived from an EMBL/GenBank/DDBJ whole genome shotgun (WGS) entry which is preliminary data.</text>
</comment>
<feature type="region of interest" description="Disordered" evidence="1">
    <location>
        <begin position="264"/>
        <end position="294"/>
    </location>
</feature>
<dbReference type="AlphaFoldDB" id="A0A2H0WYC1"/>
<evidence type="ECO:0000313" key="3">
    <source>
        <dbReference type="Proteomes" id="UP000229574"/>
    </source>
</evidence>
<dbReference type="Gene3D" id="3.90.1640.10">
    <property type="entry name" value="inorganic pyrophosphatase (n-terminal core)"/>
    <property type="match status" value="1"/>
</dbReference>
<organism evidence="2 3">
    <name type="scientific">Candidatus Collierbacteria bacterium CG09_land_8_20_14_0_10_46_12</name>
    <dbReference type="NCBI Taxonomy" id="1974533"/>
    <lineage>
        <taxon>Bacteria</taxon>
        <taxon>Candidatus Collieribacteriota</taxon>
    </lineage>
</organism>
<evidence type="ECO:0000256" key="1">
    <source>
        <dbReference type="SAM" id="MobiDB-lite"/>
    </source>
</evidence>
<feature type="compositionally biased region" description="Polar residues" evidence="1">
    <location>
        <begin position="264"/>
        <end position="276"/>
    </location>
</feature>